<dbReference type="PANTHER" id="PTHR34174">
    <property type="entry name" value="HYDROLETHALUS SYNDROME PROTEIN 1"/>
    <property type="match status" value="1"/>
</dbReference>
<sequence length="686" mass="76078">MPLLSERYVRLDSGLDFGYDEIRTQLASLGVTDLTPLQLKHLKQELDTLIRKENGNFLVPEPVPSYMNNHAEESDVPSETSTKSAGDSTIQLITASTPRMEPVNESVIPKPPKWRENVPCSLHNITTDSSDQNMLKTVPGVSDLHSSSSRIPHKNPKHLHRNGMADNTQSGTLQRPLKPHQTSKVRPARVEQIVVSEDSDPVLAEGEVSVESGHASNTGDKAERVESTKHNAVGIPSYPVVQLPPQLEQPPTMPSYIHPRSSNDPIDPNRLVPPSGIRPEAKVIHYYPFPTARRNTTTLSSSQPTVTTTYVASSWDSSFSSKTTPPAHSDLRPFPSDATVKPDSGFTSSLPPEESAVSGRRRYVRVTMPAPNAKKATQTKPLQPNTQLKHSVLTHTPSLFSNVGARITTPSPGKSYESGRRPYSPNRLGARVIRASSPGVTPKDMVPFSRIANPVNEKVSPNSPVPRENERPPSISSVTSDPDGKSFMRMRVSGSGLREKGGTDWARVTDDKGPRREGVVSSHVGPRSARFAENPVDRVYSVNSDSQSESSRQRPSSSRLRRNSGYKRHDPVSRYHTYQRSWLSHLVPGENARRILRWNVKTAMMHREVPLLQRNVAEVSRLLGASAAQILEQERQRHLKTFEMDYIPPTSRSHRALRWRVRKSLSNYEAPIPGRASLVRGNQLSP</sequence>
<feature type="compositionally biased region" description="Basic residues" evidence="8">
    <location>
        <begin position="151"/>
        <end position="161"/>
    </location>
</feature>
<dbReference type="Proteomes" id="UP001497525">
    <property type="component" value="Unassembled WGS sequence"/>
</dbReference>
<feature type="region of interest" description="Disordered" evidence="8">
    <location>
        <begin position="202"/>
        <end position="225"/>
    </location>
</feature>
<keyword evidence="5" id="KW-0970">Cilium biogenesis/degradation</keyword>
<proteinExistence type="inferred from homology"/>
<feature type="region of interest" description="Disordered" evidence="8">
    <location>
        <begin position="67"/>
        <end position="87"/>
    </location>
</feature>
<dbReference type="AlphaFoldDB" id="A0AAV2TY66"/>
<evidence type="ECO:0000259" key="9">
    <source>
        <dbReference type="Pfam" id="PF15311"/>
    </source>
</evidence>
<feature type="region of interest" description="Disordered" evidence="8">
    <location>
        <begin position="316"/>
        <end position="359"/>
    </location>
</feature>
<comment type="subcellular location">
    <subcellularLocation>
        <location evidence="2">Cell projection</location>
        <location evidence="2">Cilium</location>
    </subcellularLocation>
    <subcellularLocation>
        <location evidence="1">Cytoplasm</location>
        <location evidence="1">Cytoskeleton</location>
        <location evidence="1">Microtubule organizing center</location>
        <location evidence="1">Centrosome</location>
        <location evidence="1">Centriole</location>
    </subcellularLocation>
</comment>
<dbReference type="GO" id="GO:0060271">
    <property type="term" value="P:cilium assembly"/>
    <property type="evidence" value="ECO:0007669"/>
    <property type="project" value="TreeGrafter"/>
</dbReference>
<name>A0AAV2TY66_CALDB</name>
<evidence type="ECO:0000313" key="11">
    <source>
        <dbReference type="Proteomes" id="UP001497525"/>
    </source>
</evidence>
<feature type="region of interest" description="Disordered" evidence="8">
    <location>
        <begin position="141"/>
        <end position="188"/>
    </location>
</feature>
<evidence type="ECO:0000256" key="4">
    <source>
        <dbReference type="ARBA" id="ARBA00022490"/>
    </source>
</evidence>
<dbReference type="GO" id="GO:0097730">
    <property type="term" value="C:non-motile cilium"/>
    <property type="evidence" value="ECO:0007669"/>
    <property type="project" value="TreeGrafter"/>
</dbReference>
<keyword evidence="7" id="KW-0966">Cell projection</keyword>
<dbReference type="PANTHER" id="PTHR34174:SF1">
    <property type="entry name" value="CENTRIOLAR AND CILIOGENESIS-ASSOCIATED PROTEIN HYLS1"/>
    <property type="match status" value="1"/>
</dbReference>
<keyword evidence="6" id="KW-0206">Cytoskeleton</keyword>
<comment type="similarity">
    <text evidence="3">Belongs to the HYLS1 family.</text>
</comment>
<protein>
    <recommendedName>
        <fullName evidence="9">Centriolar and ciliogenesis-associated protein HYLS1 C-terminal domain-containing protein</fullName>
    </recommendedName>
</protein>
<dbReference type="GO" id="GO:0005814">
    <property type="term" value="C:centriole"/>
    <property type="evidence" value="ECO:0007669"/>
    <property type="project" value="UniProtKB-SubCell"/>
</dbReference>
<evidence type="ECO:0000256" key="2">
    <source>
        <dbReference type="ARBA" id="ARBA00004138"/>
    </source>
</evidence>
<dbReference type="EMBL" id="CAXLJL010000867">
    <property type="protein sequence ID" value="CAL5141454.1"/>
    <property type="molecule type" value="Genomic_DNA"/>
</dbReference>
<dbReference type="InterPro" id="IPR027918">
    <property type="entry name" value="HYLS1_C_dom"/>
</dbReference>
<comment type="caution">
    <text evidence="10">The sequence shown here is derived from an EMBL/GenBank/DDBJ whole genome shotgun (WGS) entry which is preliminary data.</text>
</comment>
<feature type="compositionally biased region" description="Basic and acidic residues" evidence="8">
    <location>
        <begin position="497"/>
        <end position="518"/>
    </location>
</feature>
<feature type="region of interest" description="Disordered" evidence="8">
    <location>
        <begin position="402"/>
        <end position="425"/>
    </location>
</feature>
<feature type="domain" description="Centriolar and ciliogenesis-associated protein HYLS1 C-terminal" evidence="9">
    <location>
        <begin position="555"/>
        <end position="610"/>
    </location>
</feature>
<keyword evidence="4" id="KW-0963">Cytoplasm</keyword>
<organism evidence="10 11">
    <name type="scientific">Calicophoron daubneyi</name>
    <name type="common">Rumen fluke</name>
    <name type="synonym">Paramphistomum daubneyi</name>
    <dbReference type="NCBI Taxonomy" id="300641"/>
    <lineage>
        <taxon>Eukaryota</taxon>
        <taxon>Metazoa</taxon>
        <taxon>Spiralia</taxon>
        <taxon>Lophotrochozoa</taxon>
        <taxon>Platyhelminthes</taxon>
        <taxon>Trematoda</taxon>
        <taxon>Digenea</taxon>
        <taxon>Plagiorchiida</taxon>
        <taxon>Pronocephalata</taxon>
        <taxon>Paramphistomoidea</taxon>
        <taxon>Paramphistomidae</taxon>
        <taxon>Calicophoron</taxon>
    </lineage>
</organism>
<feature type="compositionally biased region" description="Basic residues" evidence="8">
    <location>
        <begin position="177"/>
        <end position="187"/>
    </location>
</feature>
<evidence type="ECO:0000256" key="5">
    <source>
        <dbReference type="ARBA" id="ARBA00022794"/>
    </source>
</evidence>
<evidence type="ECO:0000313" key="10">
    <source>
        <dbReference type="EMBL" id="CAL5141454.1"/>
    </source>
</evidence>
<gene>
    <name evidence="10" type="ORF">CDAUBV1_LOCUS16694</name>
</gene>
<dbReference type="InterPro" id="IPR052319">
    <property type="entry name" value="Centriolar_ciliogenesis_assoc"/>
</dbReference>
<feature type="region of interest" description="Disordered" evidence="8">
    <location>
        <begin position="437"/>
        <end position="571"/>
    </location>
</feature>
<feature type="compositionally biased region" description="Polar residues" evidence="8">
    <location>
        <begin position="77"/>
        <end position="87"/>
    </location>
</feature>
<evidence type="ECO:0000256" key="7">
    <source>
        <dbReference type="ARBA" id="ARBA00023273"/>
    </source>
</evidence>
<reference evidence="10" key="1">
    <citation type="submission" date="2024-06" db="EMBL/GenBank/DDBJ databases">
        <authorList>
            <person name="Liu X."/>
            <person name="Lenzi L."/>
            <person name="Haldenby T S."/>
            <person name="Uol C."/>
        </authorList>
    </citation>
    <scope>NUCLEOTIDE SEQUENCE</scope>
</reference>
<feature type="compositionally biased region" description="Low complexity" evidence="8">
    <location>
        <begin position="541"/>
        <end position="558"/>
    </location>
</feature>
<accession>A0AAV2TY66</accession>
<evidence type="ECO:0000256" key="8">
    <source>
        <dbReference type="SAM" id="MobiDB-lite"/>
    </source>
</evidence>
<evidence type="ECO:0000256" key="1">
    <source>
        <dbReference type="ARBA" id="ARBA00004114"/>
    </source>
</evidence>
<evidence type="ECO:0000256" key="3">
    <source>
        <dbReference type="ARBA" id="ARBA00010091"/>
    </source>
</evidence>
<evidence type="ECO:0000256" key="6">
    <source>
        <dbReference type="ARBA" id="ARBA00023212"/>
    </source>
</evidence>
<dbReference type="Pfam" id="PF15311">
    <property type="entry name" value="HYLS1_C"/>
    <property type="match status" value="1"/>
</dbReference>